<dbReference type="OrthoDB" id="278837at2"/>
<reference evidence="2" key="1">
    <citation type="submission" date="2017-06" db="EMBL/GenBank/DDBJ databases">
        <title>Genome analysis of Fimbriiglobus ruber SP5, the first member of the order Planctomycetales with confirmed chitinolytic capability.</title>
        <authorList>
            <person name="Ravin N.V."/>
            <person name="Rakitin A.L."/>
            <person name="Ivanova A.A."/>
            <person name="Beletsky A.V."/>
            <person name="Kulichevskaya I.S."/>
            <person name="Mardanov A.V."/>
            <person name="Dedysh S.N."/>
        </authorList>
    </citation>
    <scope>NUCLEOTIDE SEQUENCE [LARGE SCALE GENOMIC DNA]</scope>
    <source>
        <strain evidence="2">SP5</strain>
    </source>
</reference>
<dbReference type="EMBL" id="NIDE01000005">
    <property type="protein sequence ID" value="OWK41619.1"/>
    <property type="molecule type" value="Genomic_DNA"/>
</dbReference>
<organism evidence="1 2">
    <name type="scientific">Fimbriiglobus ruber</name>
    <dbReference type="NCBI Taxonomy" id="1908690"/>
    <lineage>
        <taxon>Bacteria</taxon>
        <taxon>Pseudomonadati</taxon>
        <taxon>Planctomycetota</taxon>
        <taxon>Planctomycetia</taxon>
        <taxon>Gemmatales</taxon>
        <taxon>Gemmataceae</taxon>
        <taxon>Fimbriiglobus</taxon>
    </lineage>
</organism>
<proteinExistence type="predicted"/>
<comment type="caution">
    <text evidence="1">The sequence shown here is derived from an EMBL/GenBank/DDBJ whole genome shotgun (WGS) entry which is preliminary data.</text>
</comment>
<evidence type="ECO:0000313" key="2">
    <source>
        <dbReference type="Proteomes" id="UP000214646"/>
    </source>
</evidence>
<sequence length="154" mass="17496">MELAWFIPAFDRAATVCHDFAQQFLVEELPASLRFDFAAAGRPTDQFGQVEFLGGRLLLPAQLRDVEPLRARKYLWVDGKVPQWVNLSVHGANAEHTYIEVCVTDRLVAEVAHMYHLQEGNPPFHILGPALPPWWVSLTESGRFSLGWRSAEQR</sequence>
<dbReference type="Proteomes" id="UP000214646">
    <property type="component" value="Unassembled WGS sequence"/>
</dbReference>
<protein>
    <submittedName>
        <fullName evidence="1">Uncharacterized protein</fullName>
    </submittedName>
</protein>
<gene>
    <name evidence="1" type="ORF">FRUB_03697</name>
</gene>
<accession>A0A225DWQ5</accession>
<dbReference type="RefSeq" id="WP_088254901.1">
    <property type="nucleotide sequence ID" value="NZ_NIDE01000005.1"/>
</dbReference>
<name>A0A225DWQ5_9BACT</name>
<dbReference type="AlphaFoldDB" id="A0A225DWQ5"/>
<evidence type="ECO:0000313" key="1">
    <source>
        <dbReference type="EMBL" id="OWK41619.1"/>
    </source>
</evidence>
<keyword evidence="2" id="KW-1185">Reference proteome</keyword>